<dbReference type="EMBL" id="CAJNOB010000034">
    <property type="protein sequence ID" value="CAF0700918.1"/>
    <property type="molecule type" value="Genomic_DNA"/>
</dbReference>
<comment type="caution">
    <text evidence="2">The sequence shown here is derived from an EMBL/GenBank/DDBJ whole genome shotgun (WGS) entry which is preliminary data.</text>
</comment>
<name>A0A8J2BU91_9BACT</name>
<proteinExistence type="predicted"/>
<dbReference type="InterPro" id="IPR011330">
    <property type="entry name" value="Glyco_hydro/deAcase_b/a-brl"/>
</dbReference>
<organism evidence="2 3">
    <name type="scientific">Candidatus Methylacidithermus pantelleriae</name>
    <dbReference type="NCBI Taxonomy" id="2744239"/>
    <lineage>
        <taxon>Bacteria</taxon>
        <taxon>Pseudomonadati</taxon>
        <taxon>Verrucomicrobiota</taxon>
        <taxon>Methylacidiphilae</taxon>
        <taxon>Methylacidiphilales</taxon>
        <taxon>Methylacidiphilaceae</taxon>
        <taxon>Candidatus Methylacidithermus</taxon>
    </lineage>
</organism>
<reference evidence="2" key="1">
    <citation type="submission" date="2021-02" db="EMBL/GenBank/DDBJ databases">
        <authorList>
            <person name="Cremers G."/>
            <person name="Picone N."/>
        </authorList>
    </citation>
    <scope>NUCLEOTIDE SEQUENCE</scope>
    <source>
        <strain evidence="2">PQ17</strain>
    </source>
</reference>
<accession>A0A8J2BU91</accession>
<dbReference type="PANTHER" id="PTHR47561:SF1">
    <property type="entry name" value="POLYSACCHARIDE DEACETYLASE FAMILY PROTEIN (AFU_ORTHOLOGUE AFUA_6G05030)"/>
    <property type="match status" value="1"/>
</dbReference>
<gene>
    <name evidence="2" type="ORF">MPNT_40076</name>
</gene>
<dbReference type="GO" id="GO:0016810">
    <property type="term" value="F:hydrolase activity, acting on carbon-nitrogen (but not peptide) bonds"/>
    <property type="evidence" value="ECO:0007669"/>
    <property type="project" value="InterPro"/>
</dbReference>
<dbReference type="Pfam" id="PF01522">
    <property type="entry name" value="Polysacc_deac_1"/>
    <property type="match status" value="1"/>
</dbReference>
<sequence length="261" mass="30281">MAVTGRNILVSIDLEEFEILSEFGGHALEEEFAVSRQGLEALLEVFRQLEIPVTFFATVRFLASQPGLGRSLVGLGHEIASHGYCHRHFVQEDLARSRQDLEQLAGEPVYGYRSARFQPVCPEALRAAGYRYDSSIHPILLPGRYNYLRFPRVPFRYGGLPELPVSVSPGLRYPFFWLAFKNAPFWFHWELSRYTLRKDGYLLLVFHPWEFAPLERFRMLPVYVRSPSGHALVSRLAEYLGKLKREGWFVTCWEFCQKRFG</sequence>
<dbReference type="Gene3D" id="3.20.20.370">
    <property type="entry name" value="Glycoside hydrolase/deacetylase"/>
    <property type="match status" value="1"/>
</dbReference>
<dbReference type="InterPro" id="IPR002509">
    <property type="entry name" value="NODB_dom"/>
</dbReference>
<protein>
    <submittedName>
        <fullName evidence="2">Polysaccharide deacetylase</fullName>
    </submittedName>
</protein>
<evidence type="ECO:0000313" key="2">
    <source>
        <dbReference type="EMBL" id="CAF0700918.1"/>
    </source>
</evidence>
<dbReference type="AlphaFoldDB" id="A0A8J2BU91"/>
<evidence type="ECO:0000313" key="3">
    <source>
        <dbReference type="Proteomes" id="UP000663859"/>
    </source>
</evidence>
<keyword evidence="3" id="KW-1185">Reference proteome</keyword>
<evidence type="ECO:0000259" key="1">
    <source>
        <dbReference type="Pfam" id="PF01522"/>
    </source>
</evidence>
<feature type="domain" description="NodB homology" evidence="1">
    <location>
        <begin position="38"/>
        <end position="106"/>
    </location>
</feature>
<dbReference type="GO" id="GO:0005975">
    <property type="term" value="P:carbohydrate metabolic process"/>
    <property type="evidence" value="ECO:0007669"/>
    <property type="project" value="InterPro"/>
</dbReference>
<dbReference type="Proteomes" id="UP000663859">
    <property type="component" value="Unassembled WGS sequence"/>
</dbReference>
<dbReference type="SUPFAM" id="SSF88713">
    <property type="entry name" value="Glycoside hydrolase/deacetylase"/>
    <property type="match status" value="1"/>
</dbReference>
<dbReference type="PANTHER" id="PTHR47561">
    <property type="entry name" value="POLYSACCHARIDE DEACETYLASE FAMILY PROTEIN (AFU_ORTHOLOGUE AFUA_6G05030)"/>
    <property type="match status" value="1"/>
</dbReference>